<keyword evidence="1" id="KW-0677">Repeat</keyword>
<proteinExistence type="predicted"/>
<keyword evidence="2" id="KW-0802">TPR repeat</keyword>
<protein>
    <submittedName>
        <fullName evidence="3">Uncharacterized protein</fullName>
    </submittedName>
</protein>
<dbReference type="GO" id="GO:0051879">
    <property type="term" value="F:Hsp90 protein binding"/>
    <property type="evidence" value="ECO:0007669"/>
    <property type="project" value="TreeGrafter"/>
</dbReference>
<organism evidence="3 4">
    <name type="scientific">Ephemerocybe angulata</name>
    <dbReference type="NCBI Taxonomy" id="980116"/>
    <lineage>
        <taxon>Eukaryota</taxon>
        <taxon>Fungi</taxon>
        <taxon>Dikarya</taxon>
        <taxon>Basidiomycota</taxon>
        <taxon>Agaricomycotina</taxon>
        <taxon>Agaricomycetes</taxon>
        <taxon>Agaricomycetidae</taxon>
        <taxon>Agaricales</taxon>
        <taxon>Agaricineae</taxon>
        <taxon>Psathyrellaceae</taxon>
        <taxon>Ephemerocybe</taxon>
    </lineage>
</organism>
<dbReference type="PANTHER" id="PTHR22904:SF523">
    <property type="entry name" value="STRESS-INDUCED-PHOSPHOPROTEIN 1"/>
    <property type="match status" value="1"/>
</dbReference>
<dbReference type="InterPro" id="IPR011990">
    <property type="entry name" value="TPR-like_helical_dom_sf"/>
</dbReference>
<dbReference type="PANTHER" id="PTHR22904">
    <property type="entry name" value="TPR REPEAT CONTAINING PROTEIN"/>
    <property type="match status" value="1"/>
</dbReference>
<accession>A0A8H5CF46</accession>
<dbReference type="OrthoDB" id="420195at2759"/>
<dbReference type="SMART" id="SM00028">
    <property type="entry name" value="TPR"/>
    <property type="match status" value="3"/>
</dbReference>
<comment type="caution">
    <text evidence="3">The sequence shown here is derived from an EMBL/GenBank/DDBJ whole genome shotgun (WGS) entry which is preliminary data.</text>
</comment>
<reference evidence="3 4" key="1">
    <citation type="journal article" date="2020" name="ISME J.">
        <title>Uncovering the hidden diversity of litter-decomposition mechanisms in mushroom-forming fungi.</title>
        <authorList>
            <person name="Floudas D."/>
            <person name="Bentzer J."/>
            <person name="Ahren D."/>
            <person name="Johansson T."/>
            <person name="Persson P."/>
            <person name="Tunlid A."/>
        </authorList>
    </citation>
    <scope>NUCLEOTIDE SEQUENCE [LARGE SCALE GENOMIC DNA]</scope>
    <source>
        <strain evidence="3 4">CBS 175.51</strain>
    </source>
</reference>
<evidence type="ECO:0000313" key="3">
    <source>
        <dbReference type="EMBL" id="KAF5339367.1"/>
    </source>
</evidence>
<evidence type="ECO:0000256" key="2">
    <source>
        <dbReference type="ARBA" id="ARBA00022803"/>
    </source>
</evidence>
<dbReference type="Gene3D" id="1.25.40.10">
    <property type="entry name" value="Tetratricopeptide repeat domain"/>
    <property type="match status" value="1"/>
</dbReference>
<keyword evidence="4" id="KW-1185">Reference proteome</keyword>
<name>A0A8H5CF46_9AGAR</name>
<dbReference type="InterPro" id="IPR019734">
    <property type="entry name" value="TPR_rpt"/>
</dbReference>
<sequence>MLGIGAQNTVKGSTAQDFESIKAAGNQLFSKKEYAKAAETYTTIVEAFGQLPGTISVELIRTVLANRAACYLELHQYHKAVDDCLEILTKYPPTPTTPQLIMQKVYFRLARSCYFLGRYDEALLHLDRYRRLNGTPHATETELRMHILEKQANENQNQSPGNDMKPIEYEVLVIKGANGMQHPPLVYKEEAYQELCVPSPSAIQSKAFLVYLVQKHHDEIMGMQRWVCWQCPKGAVSISHNPMSYLNVPEPRVVDFALPVCENGGKCDREARAFFQHEMEMAQRVRREMVVR</sequence>
<dbReference type="SUPFAM" id="SSF48452">
    <property type="entry name" value="TPR-like"/>
    <property type="match status" value="1"/>
</dbReference>
<dbReference type="EMBL" id="JAACJK010000008">
    <property type="protein sequence ID" value="KAF5339367.1"/>
    <property type="molecule type" value="Genomic_DNA"/>
</dbReference>
<dbReference type="Proteomes" id="UP000541558">
    <property type="component" value="Unassembled WGS sequence"/>
</dbReference>
<evidence type="ECO:0000256" key="1">
    <source>
        <dbReference type="ARBA" id="ARBA00022737"/>
    </source>
</evidence>
<gene>
    <name evidence="3" type="ORF">D9611_009766</name>
</gene>
<dbReference type="AlphaFoldDB" id="A0A8H5CF46"/>
<evidence type="ECO:0000313" key="4">
    <source>
        <dbReference type="Proteomes" id="UP000541558"/>
    </source>
</evidence>